<sequence length="44" mass="5218">MFIDLDQVNSDINNLNIEEKADWESMWAEKWFALGEPIVVHKKI</sequence>
<dbReference type="EMBL" id="FNXF01000004">
    <property type="protein sequence ID" value="SEH81468.1"/>
    <property type="molecule type" value="Genomic_DNA"/>
</dbReference>
<dbReference type="AlphaFoldDB" id="A0A1H6LAY7"/>
<evidence type="ECO:0000313" key="1">
    <source>
        <dbReference type="EMBL" id="SEH81468.1"/>
    </source>
</evidence>
<keyword evidence="2" id="KW-1185">Reference proteome</keyword>
<protein>
    <submittedName>
        <fullName evidence="1">Uncharacterized protein</fullName>
    </submittedName>
</protein>
<proteinExistence type="predicted"/>
<reference evidence="2" key="1">
    <citation type="submission" date="2016-10" db="EMBL/GenBank/DDBJ databases">
        <authorList>
            <person name="Varghese N."/>
            <person name="Submissions S."/>
        </authorList>
    </citation>
    <scope>NUCLEOTIDE SEQUENCE [LARGE SCALE GENOMIC DNA]</scope>
    <source>
        <strain evidence="2">DSM 17616</strain>
    </source>
</reference>
<accession>A0A1H6LAY7</accession>
<dbReference type="Proteomes" id="UP000199371">
    <property type="component" value="Unassembled WGS sequence"/>
</dbReference>
<gene>
    <name evidence="1" type="ORF">SAMN05660691_01636</name>
</gene>
<evidence type="ECO:0000313" key="2">
    <source>
        <dbReference type="Proteomes" id="UP000199371"/>
    </source>
</evidence>
<name>A0A1H6LAY7_9GAMM</name>
<organism evidence="1 2">
    <name type="scientific">Rheinheimera pacifica</name>
    <dbReference type="NCBI Taxonomy" id="173990"/>
    <lineage>
        <taxon>Bacteria</taxon>
        <taxon>Pseudomonadati</taxon>
        <taxon>Pseudomonadota</taxon>
        <taxon>Gammaproteobacteria</taxon>
        <taxon>Chromatiales</taxon>
        <taxon>Chromatiaceae</taxon>
        <taxon>Rheinheimera</taxon>
    </lineage>
</organism>